<keyword evidence="5" id="KW-0934">Plastid</keyword>
<accession>A0A1Z1MUE6</accession>
<dbReference type="CDD" id="cd03217">
    <property type="entry name" value="ABC_FeS_Assembly"/>
    <property type="match status" value="1"/>
</dbReference>
<keyword evidence="3 5" id="KW-0067">ATP-binding</keyword>
<dbReference type="Pfam" id="PF00005">
    <property type="entry name" value="ABC_tran"/>
    <property type="match status" value="1"/>
</dbReference>
<dbReference type="InterPro" id="IPR010230">
    <property type="entry name" value="FeS-cluster_ATPase_SufC"/>
</dbReference>
<dbReference type="InterPro" id="IPR027417">
    <property type="entry name" value="P-loop_NTPase"/>
</dbReference>
<sequence>MNKKQELLNISNLQVSVNQKEIIKGLNLSINKGEVHAIMGKNGSGKSTLAKVISGHPLYKITGGTIYFKNEDITNQEPDIRSHKGIFLGFQYPVEVPGVSNIDFLRLAYNSKRKQMSLNEVDPLTFFNIVSQSIEDINMDMTFLDRNLNEGFSGGEKKKNEILQMSLLNSDLCILDEIDSGLDVDALKDIAETVNKLRSSQNTIILITHYQKLIEYMQPDYVHIMDNGIIKISGARDLALTIDDKGYEYIL</sequence>
<evidence type="ECO:0000313" key="5">
    <source>
        <dbReference type="EMBL" id="ARW69730.1"/>
    </source>
</evidence>
<dbReference type="InterPro" id="IPR017871">
    <property type="entry name" value="ABC_transporter-like_CS"/>
</dbReference>
<dbReference type="NCBIfam" id="TIGR01978">
    <property type="entry name" value="sufC"/>
    <property type="match status" value="1"/>
</dbReference>
<dbReference type="GO" id="GO:0016887">
    <property type="term" value="F:ATP hydrolysis activity"/>
    <property type="evidence" value="ECO:0007669"/>
    <property type="project" value="InterPro"/>
</dbReference>
<dbReference type="PROSITE" id="PS50893">
    <property type="entry name" value="ABC_TRANSPORTER_2"/>
    <property type="match status" value="1"/>
</dbReference>
<dbReference type="PROSITE" id="PS00211">
    <property type="entry name" value="ABC_TRANSPORTER_1"/>
    <property type="match status" value="1"/>
</dbReference>
<evidence type="ECO:0000256" key="1">
    <source>
        <dbReference type="ARBA" id="ARBA00014334"/>
    </source>
</evidence>
<evidence type="ECO:0000259" key="4">
    <source>
        <dbReference type="PROSITE" id="PS50893"/>
    </source>
</evidence>
<keyword evidence="5" id="KW-0150">Chloroplast</keyword>
<dbReference type="GeneID" id="33362454"/>
<dbReference type="GO" id="GO:0005524">
    <property type="term" value="F:ATP binding"/>
    <property type="evidence" value="ECO:0007669"/>
    <property type="project" value="UniProtKB-KW"/>
</dbReference>
<name>A0A1Z1MUE6_9FLOR</name>
<dbReference type="SUPFAM" id="SSF52540">
    <property type="entry name" value="P-loop containing nucleoside triphosphate hydrolases"/>
    <property type="match status" value="1"/>
</dbReference>
<feature type="domain" description="ABC transporter" evidence="4">
    <location>
        <begin position="8"/>
        <end position="250"/>
    </location>
</feature>
<organism evidence="5">
    <name type="scientific">Tolypiocladia glomerulata</name>
    <dbReference type="NCBI Taxonomy" id="860646"/>
    <lineage>
        <taxon>Eukaryota</taxon>
        <taxon>Rhodophyta</taxon>
        <taxon>Florideophyceae</taxon>
        <taxon>Rhodymeniophycidae</taxon>
        <taxon>Ceramiales</taxon>
        <taxon>Rhodomelaceae</taxon>
        <taxon>Polysiphonioideae</taxon>
        <taxon>Tolypiocladia</taxon>
    </lineage>
</organism>
<dbReference type="AlphaFoldDB" id="A0A1Z1MUE6"/>
<dbReference type="RefSeq" id="YP_009399911.1">
    <property type="nucleotide sequence ID" value="NC_035299.1"/>
</dbReference>
<dbReference type="PANTHER" id="PTHR43204">
    <property type="entry name" value="ABC TRANSPORTER I FAMILY MEMBER 6, CHLOROPLASTIC"/>
    <property type="match status" value="1"/>
</dbReference>
<geneLocation type="chloroplast" evidence="5"/>
<protein>
    <recommendedName>
        <fullName evidence="1">Probable ATP-dependent transporter ycf16</fullName>
    </recommendedName>
</protein>
<proteinExistence type="predicted"/>
<dbReference type="InterPro" id="IPR003593">
    <property type="entry name" value="AAA+_ATPase"/>
</dbReference>
<dbReference type="PANTHER" id="PTHR43204:SF1">
    <property type="entry name" value="ABC TRANSPORTER I FAMILY MEMBER 6, CHLOROPLASTIC"/>
    <property type="match status" value="1"/>
</dbReference>
<dbReference type="EMBL" id="MF101467">
    <property type="protein sequence ID" value="ARW69730.1"/>
    <property type="molecule type" value="Genomic_DNA"/>
</dbReference>
<dbReference type="SMART" id="SM00382">
    <property type="entry name" value="AAA"/>
    <property type="match status" value="1"/>
</dbReference>
<gene>
    <name evidence="5" type="primary">sufC</name>
</gene>
<evidence type="ECO:0000256" key="2">
    <source>
        <dbReference type="ARBA" id="ARBA00022741"/>
    </source>
</evidence>
<reference evidence="5" key="1">
    <citation type="journal article" date="2017" name="J. Phycol.">
        <title>Analysis of chloroplast genomes and a supermatrix inform reclassification of the Rhodomelaceae (Rhodophyta).</title>
        <authorList>
            <person name="Diaz-Tapia P."/>
            <person name="Maggs C.A."/>
            <person name="West J.A."/>
            <person name="Verbruggen H."/>
        </authorList>
    </citation>
    <scope>NUCLEOTIDE SEQUENCE</scope>
    <source>
        <strain evidence="5">PD1825</strain>
    </source>
</reference>
<dbReference type="InterPro" id="IPR003439">
    <property type="entry name" value="ABC_transporter-like_ATP-bd"/>
</dbReference>
<keyword evidence="2" id="KW-0547">Nucleotide-binding</keyword>
<evidence type="ECO:0000256" key="3">
    <source>
        <dbReference type="ARBA" id="ARBA00022840"/>
    </source>
</evidence>
<dbReference type="Gene3D" id="3.40.50.300">
    <property type="entry name" value="P-loop containing nucleotide triphosphate hydrolases"/>
    <property type="match status" value="1"/>
</dbReference>